<protein>
    <recommendedName>
        <fullName evidence="2">SWIM-type domain-containing protein</fullName>
    </recommendedName>
</protein>
<sequence>MMRADLLALTADALASLANRGLVKRATKELDAGAGPVLGVEGGTVTGRFADGVEVALPPGAGLDRASCTCGAAGVCRHRVAVVLAYQREHGEAAFSPWSPGAITDDRLRDLLGDRVLTAARRVHRAGLPVRLTRPTAADPVATAELPSCTVRFLVPGELGYVHTDAAAAGRDQWAALAVWAFREADERGLTDDVVRFDVGGSADDAAGGMDAVLGLADVLLLDGAATANPVFEAALDRARADLVTARLHWPALAVEELAGALRAYRARSAHHDPAHVAGLLTELHARARATGPRSQVLGTEEAAETPLRRVRLTALGCRVHATAEDRTVEVFFADGGTVLVRRHHWPVGEGERPTGHDLAGRRLSGASLADLAASTVVSESATRSAGRLVRVGARASTTSVTPLGRSWESLPDSLVVRDLTAAGDEWDALPPRVVRPRVAAELVRVVRVAGVERIAYHPGAQRLDALVTDGAGATATISATHRPHCPAALDALAGALPTATHVSGELRRFRGGLVIDPIAVLTPTGLVVPDLATGATSLRTGEPPTPDPLTSTVDSALAVCAEAAHRGLRHLAPPLRDRARATADALRRLGLRTAADLLTAFADDPTPATWHPAHLRLMITAERR</sequence>
<evidence type="ECO:0000259" key="2">
    <source>
        <dbReference type="PROSITE" id="PS50966"/>
    </source>
</evidence>
<comment type="caution">
    <text evidence="3">The sequence shown here is derived from an EMBL/GenBank/DDBJ whole genome shotgun (WGS) entry which is preliminary data.</text>
</comment>
<proteinExistence type="predicted"/>
<name>A0ABU0WW13_9PSEU</name>
<dbReference type="PROSITE" id="PS50966">
    <property type="entry name" value="ZF_SWIM"/>
    <property type="match status" value="1"/>
</dbReference>
<dbReference type="Pfam" id="PF04434">
    <property type="entry name" value="SWIM"/>
    <property type="match status" value="1"/>
</dbReference>
<keyword evidence="1" id="KW-0479">Metal-binding</keyword>
<feature type="domain" description="SWIM-type" evidence="2">
    <location>
        <begin position="53"/>
        <end position="87"/>
    </location>
</feature>
<dbReference type="InterPro" id="IPR007527">
    <property type="entry name" value="Znf_SWIM"/>
</dbReference>
<reference evidence="3 4" key="1">
    <citation type="submission" date="2017-06" db="EMBL/GenBank/DDBJ databases">
        <title>Cultured bacterium strain Saccharothrix yanglingensis Hhs.015.</title>
        <authorList>
            <person name="Xia Y."/>
        </authorList>
    </citation>
    <scope>NUCLEOTIDE SEQUENCE [LARGE SCALE GENOMIC DNA]</scope>
    <source>
        <strain evidence="3 4">Hhs.015</strain>
    </source>
</reference>
<keyword evidence="1" id="KW-0862">Zinc</keyword>
<evidence type="ECO:0000313" key="3">
    <source>
        <dbReference type="EMBL" id="MDQ2584050.1"/>
    </source>
</evidence>
<accession>A0ABU0WW13</accession>
<evidence type="ECO:0000313" key="4">
    <source>
        <dbReference type="Proteomes" id="UP001225605"/>
    </source>
</evidence>
<keyword evidence="4" id="KW-1185">Reference proteome</keyword>
<evidence type="ECO:0000256" key="1">
    <source>
        <dbReference type="PROSITE-ProRule" id="PRU00325"/>
    </source>
</evidence>
<organism evidence="3 4">
    <name type="scientific">Saccharothrix yanglingensis</name>
    <dbReference type="NCBI Taxonomy" id="659496"/>
    <lineage>
        <taxon>Bacteria</taxon>
        <taxon>Bacillati</taxon>
        <taxon>Actinomycetota</taxon>
        <taxon>Actinomycetes</taxon>
        <taxon>Pseudonocardiales</taxon>
        <taxon>Pseudonocardiaceae</taxon>
        <taxon>Saccharothrix</taxon>
    </lineage>
</organism>
<dbReference type="Proteomes" id="UP001225605">
    <property type="component" value="Unassembled WGS sequence"/>
</dbReference>
<dbReference type="EMBL" id="NSDM01000003">
    <property type="protein sequence ID" value="MDQ2584050.1"/>
    <property type="molecule type" value="Genomic_DNA"/>
</dbReference>
<gene>
    <name evidence="3" type="ORF">CKY47_08665</name>
</gene>
<keyword evidence="1" id="KW-0863">Zinc-finger</keyword>